<dbReference type="InterPro" id="IPR003817">
    <property type="entry name" value="PS_Dcarbxylase"/>
</dbReference>
<keyword evidence="2" id="KW-0456">Lyase</keyword>
<accession>A0A8H3KXG9</accession>
<gene>
    <name evidence="3" type="ORF">RCL2_000351000</name>
</gene>
<dbReference type="PANTHER" id="PTHR10067:SF13">
    <property type="entry name" value="PHOSPHATIDYLSERINE DECARBOXYLASE"/>
    <property type="match status" value="1"/>
</dbReference>
<organism evidence="3 4">
    <name type="scientific">Rhizophagus clarus</name>
    <dbReference type="NCBI Taxonomy" id="94130"/>
    <lineage>
        <taxon>Eukaryota</taxon>
        <taxon>Fungi</taxon>
        <taxon>Fungi incertae sedis</taxon>
        <taxon>Mucoromycota</taxon>
        <taxon>Glomeromycotina</taxon>
        <taxon>Glomeromycetes</taxon>
        <taxon>Glomerales</taxon>
        <taxon>Glomeraceae</taxon>
        <taxon>Rhizophagus</taxon>
    </lineage>
</organism>
<keyword evidence="1" id="KW-0210">Decarboxylase</keyword>
<proteinExistence type="predicted"/>
<dbReference type="GO" id="GO:0004609">
    <property type="term" value="F:phosphatidylserine decarboxylase activity"/>
    <property type="evidence" value="ECO:0007669"/>
    <property type="project" value="InterPro"/>
</dbReference>
<dbReference type="AlphaFoldDB" id="A0A8H3KXG9"/>
<comment type="caution">
    <text evidence="3">The sequence shown here is derived from an EMBL/GenBank/DDBJ whole genome shotgun (WGS) entry which is preliminary data.</text>
</comment>
<evidence type="ECO:0000256" key="2">
    <source>
        <dbReference type="ARBA" id="ARBA00023239"/>
    </source>
</evidence>
<evidence type="ECO:0000313" key="3">
    <source>
        <dbReference type="EMBL" id="GES76106.1"/>
    </source>
</evidence>
<dbReference type="Pfam" id="PF02666">
    <property type="entry name" value="PS_Dcarbxylase"/>
    <property type="match status" value="1"/>
</dbReference>
<name>A0A8H3KXG9_9GLOM</name>
<evidence type="ECO:0000256" key="1">
    <source>
        <dbReference type="ARBA" id="ARBA00022793"/>
    </source>
</evidence>
<dbReference type="EMBL" id="BLAL01000018">
    <property type="protein sequence ID" value="GES76106.1"/>
    <property type="molecule type" value="Genomic_DNA"/>
</dbReference>
<evidence type="ECO:0000313" key="4">
    <source>
        <dbReference type="Proteomes" id="UP000615446"/>
    </source>
</evidence>
<reference evidence="3" key="1">
    <citation type="submission" date="2019-10" db="EMBL/GenBank/DDBJ databases">
        <title>Conservation and host-specific expression of non-tandemly repeated heterogenous ribosome RNA gene in arbuscular mycorrhizal fungi.</title>
        <authorList>
            <person name="Maeda T."/>
            <person name="Kobayashi Y."/>
            <person name="Nakagawa T."/>
            <person name="Ezawa T."/>
            <person name="Yamaguchi K."/>
            <person name="Bino T."/>
            <person name="Nishimoto Y."/>
            <person name="Shigenobu S."/>
            <person name="Kawaguchi M."/>
        </authorList>
    </citation>
    <scope>NUCLEOTIDE SEQUENCE</scope>
    <source>
        <strain evidence="3">HR1</strain>
    </source>
</reference>
<protein>
    <submittedName>
        <fullName evidence="3">Phosphatidylserine decarboxylase</fullName>
    </submittedName>
</protein>
<dbReference type="PANTHER" id="PTHR10067">
    <property type="entry name" value="PHOSPHATIDYLSERINE DECARBOXYLASE"/>
    <property type="match status" value="1"/>
</dbReference>
<dbReference type="Proteomes" id="UP000615446">
    <property type="component" value="Unassembled WGS sequence"/>
</dbReference>
<dbReference type="OrthoDB" id="5973539at2759"/>
<sequence length="335" mass="37132">MINNNEGWKLNFTTAVSDAHNTGTIEMANINNLVDYYNFLNYLVLWVPSEDITGTIIYRMLCTMYLVLDQKTVIGYQTLPTDPIDKPLSELSIWMINFANELGKFLNTTQSLTKETLQTFYTAQNFDVDSYVVPKGGWIGHTFNEFFAREFLPGTRPIDGPNDPHVIVSAADSTFQVHTQHAPVDGEILEAKIIPGLVYLEVNVTSANCCEEPRIASTRKTNDCTTIVDAPNSAGYQFRQSRGLFVFNSTIGLVAVLPIGMAQVSSVVISDNIKPGVNVKKGDEISYFQFGGSDIVYVFQKDSDVAVTANLNKHYRIGEQIAIAKPNEIPSVPIP</sequence>
<dbReference type="GO" id="GO:0008654">
    <property type="term" value="P:phospholipid biosynthetic process"/>
    <property type="evidence" value="ECO:0007669"/>
    <property type="project" value="InterPro"/>
</dbReference>